<dbReference type="RefSeq" id="WP_344716625.1">
    <property type="nucleotide sequence ID" value="NZ_BAABBZ010000014.1"/>
</dbReference>
<name>A0A7W6DKI5_9RHOB</name>
<evidence type="ECO:0000313" key="1">
    <source>
        <dbReference type="EMBL" id="MBB3984936.1"/>
    </source>
</evidence>
<comment type="caution">
    <text evidence="1">The sequence shown here is derived from an EMBL/GenBank/DDBJ whole genome shotgun (WGS) entry which is preliminary data.</text>
</comment>
<organism evidence="1 2">
    <name type="scientific">Sagittula marina</name>
    <dbReference type="NCBI Taxonomy" id="943940"/>
    <lineage>
        <taxon>Bacteria</taxon>
        <taxon>Pseudomonadati</taxon>
        <taxon>Pseudomonadota</taxon>
        <taxon>Alphaproteobacteria</taxon>
        <taxon>Rhodobacterales</taxon>
        <taxon>Roseobacteraceae</taxon>
        <taxon>Sagittula</taxon>
    </lineage>
</organism>
<accession>A0A7W6DKI5</accession>
<sequence length="46" mass="4832">MSYAVTHDRNAGGVSAGVNFLKIIFSRSPVAAGSIRVLTLPPFVIT</sequence>
<protein>
    <submittedName>
        <fullName evidence="1">Uncharacterized protein</fullName>
    </submittedName>
</protein>
<evidence type="ECO:0000313" key="2">
    <source>
        <dbReference type="Proteomes" id="UP000541426"/>
    </source>
</evidence>
<dbReference type="Proteomes" id="UP000541426">
    <property type="component" value="Unassembled WGS sequence"/>
</dbReference>
<dbReference type="AlphaFoldDB" id="A0A7W6DKI5"/>
<proteinExistence type="predicted"/>
<keyword evidence="2" id="KW-1185">Reference proteome</keyword>
<dbReference type="EMBL" id="JACIEJ010000002">
    <property type="protein sequence ID" value="MBB3984936.1"/>
    <property type="molecule type" value="Genomic_DNA"/>
</dbReference>
<gene>
    <name evidence="1" type="ORF">GGQ68_001252</name>
</gene>
<reference evidence="1 2" key="1">
    <citation type="submission" date="2020-08" db="EMBL/GenBank/DDBJ databases">
        <title>Genomic Encyclopedia of Type Strains, Phase IV (KMG-IV): sequencing the most valuable type-strain genomes for metagenomic binning, comparative biology and taxonomic classification.</title>
        <authorList>
            <person name="Goeker M."/>
        </authorList>
    </citation>
    <scope>NUCLEOTIDE SEQUENCE [LARGE SCALE GENOMIC DNA]</scope>
    <source>
        <strain evidence="1 2">DSM 102235</strain>
    </source>
</reference>